<dbReference type="InParanoid" id="Q0UEC6"/>
<dbReference type="Proteomes" id="UP000001055">
    <property type="component" value="Unassembled WGS sequence"/>
</dbReference>
<proteinExistence type="predicted"/>
<gene>
    <name evidence="1" type="ORF">SNOG_09888</name>
</gene>
<accession>Q0UEC6</accession>
<protein>
    <submittedName>
        <fullName evidence="1">Uncharacterized protein</fullName>
    </submittedName>
</protein>
<sequence length="42" mass="4409">MLATRNLLGPRSHTSPSSCYTVPALTGDGYKPPALVGQGWHA</sequence>
<name>Q0UEC6_PHANO</name>
<organism evidence="1 2">
    <name type="scientific">Phaeosphaeria nodorum (strain SN15 / ATCC MYA-4574 / FGSC 10173)</name>
    <name type="common">Glume blotch fungus</name>
    <name type="synonym">Parastagonospora nodorum</name>
    <dbReference type="NCBI Taxonomy" id="321614"/>
    <lineage>
        <taxon>Eukaryota</taxon>
        <taxon>Fungi</taxon>
        <taxon>Dikarya</taxon>
        <taxon>Ascomycota</taxon>
        <taxon>Pezizomycotina</taxon>
        <taxon>Dothideomycetes</taxon>
        <taxon>Pleosporomycetidae</taxon>
        <taxon>Pleosporales</taxon>
        <taxon>Pleosporineae</taxon>
        <taxon>Phaeosphaeriaceae</taxon>
        <taxon>Parastagonospora</taxon>
    </lineage>
</organism>
<evidence type="ECO:0000313" key="1">
    <source>
        <dbReference type="EMBL" id="EAT83153.1"/>
    </source>
</evidence>
<dbReference type="KEGG" id="pno:SNOG_09888"/>
<evidence type="ECO:0000313" key="2">
    <source>
        <dbReference type="Proteomes" id="UP000001055"/>
    </source>
</evidence>
<dbReference type="GeneID" id="5977079"/>
<dbReference type="EMBL" id="CH445339">
    <property type="protein sequence ID" value="EAT83153.1"/>
    <property type="molecule type" value="Genomic_DNA"/>
</dbReference>
<dbReference type="AlphaFoldDB" id="Q0UEC6"/>
<reference evidence="2" key="1">
    <citation type="journal article" date="2007" name="Plant Cell">
        <title>Dothideomycete-plant interactions illuminated by genome sequencing and EST analysis of the wheat pathogen Stagonospora nodorum.</title>
        <authorList>
            <person name="Hane J.K."/>
            <person name="Lowe R.G."/>
            <person name="Solomon P.S."/>
            <person name="Tan K.C."/>
            <person name="Schoch C.L."/>
            <person name="Spatafora J.W."/>
            <person name="Crous P.W."/>
            <person name="Kodira C."/>
            <person name="Birren B.W."/>
            <person name="Galagan J.E."/>
            <person name="Torriani S.F."/>
            <person name="McDonald B.A."/>
            <person name="Oliver R.P."/>
        </authorList>
    </citation>
    <scope>NUCLEOTIDE SEQUENCE [LARGE SCALE GENOMIC DNA]</scope>
    <source>
        <strain evidence="2">SN15 / ATCC MYA-4574 / FGSC 10173</strain>
    </source>
</reference>
<dbReference type="RefSeq" id="XP_001800174.1">
    <property type="nucleotide sequence ID" value="XM_001800122.1"/>
</dbReference>